<dbReference type="Proteomes" id="UP000573327">
    <property type="component" value="Unassembled WGS sequence"/>
</dbReference>
<accession>A0A7W7SGG2</accession>
<organism evidence="1 2">
    <name type="scientific">Kitasatospora gansuensis</name>
    <dbReference type="NCBI Taxonomy" id="258050"/>
    <lineage>
        <taxon>Bacteria</taxon>
        <taxon>Bacillati</taxon>
        <taxon>Actinomycetota</taxon>
        <taxon>Actinomycetes</taxon>
        <taxon>Kitasatosporales</taxon>
        <taxon>Streptomycetaceae</taxon>
        <taxon>Kitasatospora</taxon>
    </lineage>
</organism>
<sequence>MTVRSAWLLNPGQTREDTRLALAALTPTGSTTVRSGVDPGGTALLLTGTGMTGTIALGRATIQGTANQGAYPVVVTAAHSFTVANGHASLPRIDSVFIVAYDTAYDASGFTKPDIVIVQGTPNSSPVAPTSVPSCTAYLKLWDIRVEVNSSAGNPIDWPNKITDQRVYTVGVGGITPASDAIAGAYSGQYRDNAGVLERWSGSAWVPWPSALRGIAPASLVSGSYAGQWRDGAIGLERWSGSAWAKGLGEYQAYTPTWTASTTNPTLNNGTLAARYCRIGRQINYRGTLQLGSTSNGGAGTWFLSLPVAAASVGIYEIGSCDYTVLASNNFLGAVEIDPGGTTMVFPVKTGATTSSTANVSNVVPVNASAATRLSWNITYEAAT</sequence>
<name>A0A7W7SGG2_9ACTN</name>
<evidence type="ECO:0000313" key="1">
    <source>
        <dbReference type="EMBL" id="MBB4949642.1"/>
    </source>
</evidence>
<gene>
    <name evidence="1" type="ORF">F4556_005177</name>
</gene>
<protein>
    <submittedName>
        <fullName evidence="1">Uncharacterized protein</fullName>
    </submittedName>
</protein>
<dbReference type="RefSeq" id="WP_184920126.1">
    <property type="nucleotide sequence ID" value="NZ_JACHJR010000001.1"/>
</dbReference>
<evidence type="ECO:0000313" key="2">
    <source>
        <dbReference type="Proteomes" id="UP000573327"/>
    </source>
</evidence>
<comment type="caution">
    <text evidence="1">The sequence shown here is derived from an EMBL/GenBank/DDBJ whole genome shotgun (WGS) entry which is preliminary data.</text>
</comment>
<proteinExistence type="predicted"/>
<reference evidence="1 2" key="1">
    <citation type="submission" date="2020-08" db="EMBL/GenBank/DDBJ databases">
        <title>Sequencing the genomes of 1000 actinobacteria strains.</title>
        <authorList>
            <person name="Klenk H.-P."/>
        </authorList>
    </citation>
    <scope>NUCLEOTIDE SEQUENCE [LARGE SCALE GENOMIC DNA]</scope>
    <source>
        <strain evidence="1 2">DSM 44786</strain>
    </source>
</reference>
<keyword evidence="2" id="KW-1185">Reference proteome</keyword>
<dbReference type="EMBL" id="JACHJR010000001">
    <property type="protein sequence ID" value="MBB4949642.1"/>
    <property type="molecule type" value="Genomic_DNA"/>
</dbReference>
<dbReference type="AlphaFoldDB" id="A0A7W7SGG2"/>